<dbReference type="InterPro" id="IPR057264">
    <property type="entry name" value="Ribosomal_uL24_C"/>
</dbReference>
<organism evidence="7 8">
    <name type="scientific">Candidatus Fervidibacter japonicus</name>
    <dbReference type="NCBI Taxonomy" id="2035412"/>
    <lineage>
        <taxon>Bacteria</taxon>
        <taxon>Candidatus Fervidibacterota</taxon>
        <taxon>Candidatus Fervidibacter</taxon>
    </lineage>
</organism>
<protein>
    <recommendedName>
        <fullName evidence="4 5">Large ribosomal subunit protein uL24</fullName>
    </recommendedName>
</protein>
<evidence type="ECO:0000256" key="2">
    <source>
        <dbReference type="ARBA" id="ARBA00022980"/>
    </source>
</evidence>
<keyword evidence="5" id="KW-0694">RNA-binding</keyword>
<gene>
    <name evidence="5 7" type="primary">rplX</name>
    <name evidence="7" type="ORF">HRbin17_01781</name>
</gene>
<dbReference type="AlphaFoldDB" id="A0A2H5XDJ7"/>
<dbReference type="GO" id="GO:0005840">
    <property type="term" value="C:ribosome"/>
    <property type="evidence" value="ECO:0007669"/>
    <property type="project" value="UniProtKB-KW"/>
</dbReference>
<evidence type="ECO:0000259" key="6">
    <source>
        <dbReference type="Pfam" id="PF17136"/>
    </source>
</evidence>
<sequence>MARRGTVKASIRWKMNIKRGDIVQVISGSALWRGKRGRVLRVLPKENRLVVEGVYLVWKHQRPMGQMMQGGRIQKPAPIHRSKVMLVCPHCDKPTRIKMVMQADGRKVRACKRCGEIIDT</sequence>
<dbReference type="InterPro" id="IPR041988">
    <property type="entry name" value="Ribosomal_uL24_KOW"/>
</dbReference>
<comment type="similarity">
    <text evidence="1 5">Belongs to the universal ribosomal protein uL24 family.</text>
</comment>
<comment type="caution">
    <text evidence="7">The sequence shown here is derived from an EMBL/GenBank/DDBJ whole genome shotgun (WGS) entry which is preliminary data.</text>
</comment>
<dbReference type="Gene3D" id="2.30.30.30">
    <property type="match status" value="1"/>
</dbReference>
<dbReference type="GO" id="GO:0006412">
    <property type="term" value="P:translation"/>
    <property type="evidence" value="ECO:0007669"/>
    <property type="project" value="UniProtKB-UniRule"/>
</dbReference>
<evidence type="ECO:0000313" key="8">
    <source>
        <dbReference type="Proteomes" id="UP000236173"/>
    </source>
</evidence>
<evidence type="ECO:0000256" key="1">
    <source>
        <dbReference type="ARBA" id="ARBA00010618"/>
    </source>
</evidence>
<dbReference type="GO" id="GO:1990904">
    <property type="term" value="C:ribonucleoprotein complex"/>
    <property type="evidence" value="ECO:0007669"/>
    <property type="project" value="UniProtKB-KW"/>
</dbReference>
<dbReference type="CDD" id="cd06089">
    <property type="entry name" value="KOW_RPL26"/>
    <property type="match status" value="1"/>
</dbReference>
<dbReference type="InterPro" id="IPR008991">
    <property type="entry name" value="Translation_prot_SH3-like_sf"/>
</dbReference>
<dbReference type="EMBL" id="BEHT01000023">
    <property type="protein sequence ID" value="GBC99259.1"/>
    <property type="molecule type" value="Genomic_DNA"/>
</dbReference>
<evidence type="ECO:0000256" key="3">
    <source>
        <dbReference type="ARBA" id="ARBA00023274"/>
    </source>
</evidence>
<dbReference type="HAMAP" id="MF_01326_B">
    <property type="entry name" value="Ribosomal_uL24_B"/>
    <property type="match status" value="1"/>
</dbReference>
<dbReference type="GO" id="GO:0019843">
    <property type="term" value="F:rRNA binding"/>
    <property type="evidence" value="ECO:0007669"/>
    <property type="project" value="UniProtKB-UniRule"/>
</dbReference>
<dbReference type="InterPro" id="IPR014722">
    <property type="entry name" value="Rib_uL2_dom2"/>
</dbReference>
<evidence type="ECO:0000256" key="5">
    <source>
        <dbReference type="HAMAP-Rule" id="MF_01326"/>
    </source>
</evidence>
<comment type="function">
    <text evidence="5">One of two assembly initiator proteins, it binds directly to the 5'-end of the 23S rRNA, where it nucleates assembly of the 50S subunit.</text>
</comment>
<dbReference type="Pfam" id="PF17136">
    <property type="entry name" value="ribosomal_L24"/>
    <property type="match status" value="1"/>
</dbReference>
<dbReference type="SUPFAM" id="SSF50104">
    <property type="entry name" value="Translation proteins SH3-like domain"/>
    <property type="match status" value="1"/>
</dbReference>
<comment type="function">
    <text evidence="5">One of the proteins that surrounds the polypeptide exit tunnel on the outside of the subunit.</text>
</comment>
<evidence type="ECO:0000313" key="7">
    <source>
        <dbReference type="EMBL" id="GBC99259.1"/>
    </source>
</evidence>
<feature type="domain" description="Large ribosomal subunit protein uL24 C-terminal" evidence="6">
    <location>
        <begin position="55"/>
        <end position="118"/>
    </location>
</feature>
<reference evidence="8" key="1">
    <citation type="submission" date="2017-09" db="EMBL/GenBank/DDBJ databases">
        <title>Metaegenomics of thermophilic ammonia-oxidizing enrichment culture.</title>
        <authorList>
            <person name="Kato S."/>
            <person name="Suzuki K."/>
        </authorList>
    </citation>
    <scope>NUCLEOTIDE SEQUENCE [LARGE SCALE GENOMIC DNA]</scope>
</reference>
<dbReference type="NCBIfam" id="TIGR01079">
    <property type="entry name" value="rplX_bact"/>
    <property type="match status" value="1"/>
</dbReference>
<keyword evidence="5" id="KW-0699">rRNA-binding</keyword>
<keyword evidence="3 5" id="KW-0687">Ribonucleoprotein</keyword>
<dbReference type="Proteomes" id="UP000236173">
    <property type="component" value="Unassembled WGS sequence"/>
</dbReference>
<dbReference type="PANTHER" id="PTHR12903">
    <property type="entry name" value="MITOCHONDRIAL RIBOSOMAL PROTEIN L24"/>
    <property type="match status" value="1"/>
</dbReference>
<comment type="subunit">
    <text evidence="5">Part of the 50S ribosomal subunit.</text>
</comment>
<proteinExistence type="inferred from homology"/>
<accession>A0A2H5XDJ7</accession>
<dbReference type="GO" id="GO:0003735">
    <property type="term" value="F:structural constituent of ribosome"/>
    <property type="evidence" value="ECO:0007669"/>
    <property type="project" value="InterPro"/>
</dbReference>
<evidence type="ECO:0000256" key="4">
    <source>
        <dbReference type="ARBA" id="ARBA00035206"/>
    </source>
</evidence>
<keyword evidence="2 5" id="KW-0689">Ribosomal protein</keyword>
<name>A0A2H5XDJ7_9BACT</name>
<dbReference type="InterPro" id="IPR003256">
    <property type="entry name" value="Ribosomal_uL24"/>
</dbReference>